<reference evidence="12" key="1">
    <citation type="submission" date="2022-08" db="UniProtKB">
        <authorList>
            <consortium name="EnsemblMetazoa"/>
        </authorList>
    </citation>
    <scope>IDENTIFICATION</scope>
    <source>
        <strain evidence="12">05x7-T-G4-1.051#20</strain>
    </source>
</reference>
<dbReference type="Gene3D" id="3.40.50.12780">
    <property type="entry name" value="N-terminal domain of ligase-like"/>
    <property type="match status" value="1"/>
</dbReference>
<dbReference type="FunFam" id="3.40.50.12780:FF:000003">
    <property type="entry name" value="Long-chain-fatty-acid--CoA ligase FadD"/>
    <property type="match status" value="1"/>
</dbReference>
<evidence type="ECO:0000256" key="1">
    <source>
        <dbReference type="ARBA" id="ARBA00006432"/>
    </source>
</evidence>
<dbReference type="OrthoDB" id="10253869at2759"/>
<name>A0A8W8I915_MAGGI</name>
<keyword evidence="8" id="KW-0599">Photoprotein</keyword>
<dbReference type="PANTHER" id="PTHR24096:SF149">
    <property type="entry name" value="AMP-BINDING DOMAIN-CONTAINING PROTEIN-RELATED"/>
    <property type="match status" value="1"/>
</dbReference>
<dbReference type="Pfam" id="PF13193">
    <property type="entry name" value="AMP-binding_C"/>
    <property type="match status" value="1"/>
</dbReference>
<dbReference type="InterPro" id="IPR020845">
    <property type="entry name" value="AMP-binding_CS"/>
</dbReference>
<evidence type="ECO:0000256" key="2">
    <source>
        <dbReference type="ARBA" id="ARBA00012532"/>
    </source>
</evidence>
<protein>
    <recommendedName>
        <fullName evidence="3">Luciferin 4-monooxygenase</fullName>
        <ecNumber evidence="2">1.13.12.7</ecNumber>
    </recommendedName>
</protein>
<evidence type="ECO:0000256" key="7">
    <source>
        <dbReference type="ARBA" id="ARBA00023223"/>
    </source>
</evidence>
<evidence type="ECO:0000313" key="13">
    <source>
        <dbReference type="Proteomes" id="UP000005408"/>
    </source>
</evidence>
<evidence type="ECO:0000256" key="4">
    <source>
        <dbReference type="ARBA" id="ARBA00022598"/>
    </source>
</evidence>
<dbReference type="EC" id="1.13.12.7" evidence="2"/>
<comment type="catalytic activity">
    <reaction evidence="9">
        <text>firefly D-luciferin + ATP + O2 = firefly oxyluciferin + hnu + AMP + CO2 + diphosphate</text>
        <dbReference type="Rhea" id="RHEA:10732"/>
        <dbReference type="ChEBI" id="CHEBI:15379"/>
        <dbReference type="ChEBI" id="CHEBI:16526"/>
        <dbReference type="ChEBI" id="CHEBI:16792"/>
        <dbReference type="ChEBI" id="CHEBI:30212"/>
        <dbReference type="ChEBI" id="CHEBI:30616"/>
        <dbReference type="ChEBI" id="CHEBI:33019"/>
        <dbReference type="ChEBI" id="CHEBI:58038"/>
        <dbReference type="ChEBI" id="CHEBI:456215"/>
        <dbReference type="EC" id="1.13.12.7"/>
    </reaction>
</comment>
<dbReference type="InterPro" id="IPR045851">
    <property type="entry name" value="AMP-bd_C_sf"/>
</dbReference>
<dbReference type="AlphaFoldDB" id="A0A8W8I915"/>
<dbReference type="InterPro" id="IPR025110">
    <property type="entry name" value="AMP-bd_C"/>
</dbReference>
<dbReference type="SUPFAM" id="SSF56801">
    <property type="entry name" value="Acetyl-CoA synthetase-like"/>
    <property type="match status" value="1"/>
</dbReference>
<dbReference type="Pfam" id="PF00501">
    <property type="entry name" value="AMP-binding"/>
    <property type="match status" value="1"/>
</dbReference>
<evidence type="ECO:0000313" key="12">
    <source>
        <dbReference type="EnsemblMetazoa" id="G13146.1:cds"/>
    </source>
</evidence>
<keyword evidence="5" id="KW-0547">Nucleotide-binding</keyword>
<feature type="domain" description="AMP-binding enzyme C-terminal" evidence="11">
    <location>
        <begin position="471"/>
        <end position="544"/>
    </location>
</feature>
<dbReference type="InterPro" id="IPR042099">
    <property type="entry name" value="ANL_N_sf"/>
</dbReference>
<evidence type="ECO:0000256" key="9">
    <source>
        <dbReference type="ARBA" id="ARBA00048497"/>
    </source>
</evidence>
<dbReference type="GO" id="GO:0008218">
    <property type="term" value="P:bioluminescence"/>
    <property type="evidence" value="ECO:0007669"/>
    <property type="project" value="UniProtKB-KW"/>
</dbReference>
<comment type="similarity">
    <text evidence="1">Belongs to the ATP-dependent AMP-binding enzyme family.</text>
</comment>
<dbReference type="PANTHER" id="PTHR24096">
    <property type="entry name" value="LONG-CHAIN-FATTY-ACID--COA LIGASE"/>
    <property type="match status" value="1"/>
</dbReference>
<evidence type="ECO:0000256" key="3">
    <source>
        <dbReference type="ARBA" id="ARBA00019043"/>
    </source>
</evidence>
<sequence length="555" mass="60934">MLYQFHVNKMKSLRRITRCLYEGSVFNTERAASSRRWRHTSRFSITVPCTNVADLIMKDFGKFSNKVALIDGVSGKSLTYGELEYEVVKYAEYFRQLGINKGDVVCICGSNVPQFAHVFLAATGIGAAVTIANGQLTPRELTDQLNVSTAKFVFATEDTLNKCREAVKTSNHGEGVFEIGKMPSLLSNAIHDDKSHFLHNDVRDDDVALIPFSSGTTGLPKGVELTHSNLTAQLSQIRHHAVIPLDSGDDRVITMLPMVHIAGLVIGLLNPLAQGATVVILPKFVPEQFLRAVQKYRGTFSLLAPPVVNFLANDPMVDKFDLSSLRDPYSGAATLGRELTEKMVQRLKLDGIRQGYGMSETSPVVMTDPPNNKQYGSIGHPIPATTVKLVDPTSGNDISTPGKEGEIWVKGPQVMKGYIGQPESTADVITKDGWFKTGDVGYYNTEGSYFVVDRIKDIIKYKGYQIAPAYLESILMSHPGVREAAVVGEPVGVNGEIPKAFVIPSSPMSEETLVNFVNEQVAPYRRLRGGVVFTDHIPKSPSGKILRRFIRSQQA</sequence>
<evidence type="ECO:0000256" key="5">
    <source>
        <dbReference type="ARBA" id="ARBA00022741"/>
    </source>
</evidence>
<dbReference type="FunFam" id="3.30.300.30:FF:000007">
    <property type="entry name" value="4-coumarate--CoA ligase 2"/>
    <property type="match status" value="1"/>
</dbReference>
<dbReference type="PROSITE" id="PS00455">
    <property type="entry name" value="AMP_BINDING"/>
    <property type="match status" value="1"/>
</dbReference>
<keyword evidence="13" id="KW-1185">Reference proteome</keyword>
<dbReference type="EnsemblMetazoa" id="G13146.1">
    <property type="protein sequence ID" value="G13146.1:cds"/>
    <property type="gene ID" value="G13146"/>
</dbReference>
<evidence type="ECO:0000256" key="6">
    <source>
        <dbReference type="ARBA" id="ARBA00022840"/>
    </source>
</evidence>
<evidence type="ECO:0000259" key="10">
    <source>
        <dbReference type="Pfam" id="PF00501"/>
    </source>
</evidence>
<dbReference type="Gene3D" id="3.30.300.30">
    <property type="match status" value="1"/>
</dbReference>
<dbReference type="GO" id="GO:0005524">
    <property type="term" value="F:ATP binding"/>
    <property type="evidence" value="ECO:0007669"/>
    <property type="project" value="UniProtKB-KW"/>
</dbReference>
<dbReference type="InterPro" id="IPR000873">
    <property type="entry name" value="AMP-dep_synth/lig_dom"/>
</dbReference>
<feature type="domain" description="AMP-dependent synthetase/ligase" evidence="10">
    <location>
        <begin position="62"/>
        <end position="418"/>
    </location>
</feature>
<keyword evidence="4" id="KW-0436">Ligase</keyword>
<organism evidence="12 13">
    <name type="scientific">Magallana gigas</name>
    <name type="common">Pacific oyster</name>
    <name type="synonym">Crassostrea gigas</name>
    <dbReference type="NCBI Taxonomy" id="29159"/>
    <lineage>
        <taxon>Eukaryota</taxon>
        <taxon>Metazoa</taxon>
        <taxon>Spiralia</taxon>
        <taxon>Lophotrochozoa</taxon>
        <taxon>Mollusca</taxon>
        <taxon>Bivalvia</taxon>
        <taxon>Autobranchia</taxon>
        <taxon>Pteriomorphia</taxon>
        <taxon>Ostreida</taxon>
        <taxon>Ostreoidea</taxon>
        <taxon>Ostreidae</taxon>
        <taxon>Magallana</taxon>
    </lineage>
</organism>
<evidence type="ECO:0000256" key="8">
    <source>
        <dbReference type="ARBA" id="ARBA00023262"/>
    </source>
</evidence>
<dbReference type="CDD" id="cd05911">
    <property type="entry name" value="Firefly_Luc_like"/>
    <property type="match status" value="1"/>
</dbReference>
<proteinExistence type="inferred from homology"/>
<accession>A0A8W8I915</accession>
<dbReference type="OMA" id="MARFRSC"/>
<dbReference type="Proteomes" id="UP000005408">
    <property type="component" value="Unassembled WGS sequence"/>
</dbReference>
<dbReference type="GO" id="GO:0016405">
    <property type="term" value="F:CoA-ligase activity"/>
    <property type="evidence" value="ECO:0007669"/>
    <property type="project" value="TreeGrafter"/>
</dbReference>
<keyword evidence="6" id="KW-0067">ATP-binding</keyword>
<evidence type="ECO:0000259" key="11">
    <source>
        <dbReference type="Pfam" id="PF13193"/>
    </source>
</evidence>
<keyword evidence="7" id="KW-0455">Luminescence</keyword>